<dbReference type="EMBL" id="JBHRVV010000001">
    <property type="protein sequence ID" value="MFC3457289.1"/>
    <property type="molecule type" value="Genomic_DNA"/>
</dbReference>
<keyword evidence="1" id="KW-1133">Transmembrane helix</keyword>
<gene>
    <name evidence="3" type="ORF">ACFOPH_03355</name>
</gene>
<feature type="transmembrane region" description="Helical" evidence="1">
    <location>
        <begin position="52"/>
        <end position="68"/>
    </location>
</feature>
<dbReference type="InterPro" id="IPR054331">
    <property type="entry name" value="LiaF_TM"/>
</dbReference>
<name>A0ABV7PH82_9BURK</name>
<proteinExistence type="predicted"/>
<dbReference type="PANTHER" id="PTHR40763:SF5">
    <property type="entry name" value="MEMBRANE PROTEIN"/>
    <property type="match status" value="1"/>
</dbReference>
<protein>
    <submittedName>
        <fullName evidence="3">LiaI-LiaF-like domain-containing protein</fullName>
    </submittedName>
</protein>
<comment type="caution">
    <text evidence="3">The sequence shown here is derived from an EMBL/GenBank/DDBJ whole genome shotgun (WGS) entry which is preliminary data.</text>
</comment>
<feature type="transmembrane region" description="Helical" evidence="1">
    <location>
        <begin position="75"/>
        <end position="97"/>
    </location>
</feature>
<sequence length="254" mass="27186">MLKDSIEERRARRASRSDRTMTSQVLMGVLVIAIGLLFLLDNLDIIEVHEALAFWPLVFIFAGVAKLLDTTTPHGYLVGLAGIGVGTVMILNRLGIVDISWRMAWPLVLIGAGAFVVYRAMSGPRAGSSHAVALDNPGAAMAGEDAQQLDVTAILGGFERRVHTQDFRGGEVTAVMGGCSLDMRGASIASGEAVIHVFAFWGGVTIKCPPDWTVILEGTPILGGFEEKTVTPPDSRKRLVIRGYAIMGGVEVRN</sequence>
<accession>A0ABV7PH82</accession>
<keyword evidence="1" id="KW-0812">Transmembrane</keyword>
<dbReference type="PANTHER" id="PTHR40763">
    <property type="entry name" value="MEMBRANE PROTEIN-RELATED"/>
    <property type="match status" value="1"/>
</dbReference>
<feature type="transmembrane region" description="Helical" evidence="1">
    <location>
        <begin position="21"/>
        <end position="40"/>
    </location>
</feature>
<evidence type="ECO:0000313" key="3">
    <source>
        <dbReference type="EMBL" id="MFC3457289.1"/>
    </source>
</evidence>
<dbReference type="Proteomes" id="UP001595665">
    <property type="component" value="Unassembled WGS sequence"/>
</dbReference>
<keyword evidence="4" id="KW-1185">Reference proteome</keyword>
<feature type="transmembrane region" description="Helical" evidence="1">
    <location>
        <begin position="103"/>
        <end position="121"/>
    </location>
</feature>
<evidence type="ECO:0000256" key="1">
    <source>
        <dbReference type="SAM" id="Phobius"/>
    </source>
</evidence>
<keyword evidence="1" id="KW-0472">Membrane</keyword>
<evidence type="ECO:0000259" key="2">
    <source>
        <dbReference type="Pfam" id="PF22570"/>
    </source>
</evidence>
<dbReference type="Pfam" id="PF22570">
    <property type="entry name" value="LiaF-TM"/>
    <property type="match status" value="1"/>
</dbReference>
<reference evidence="4" key="1">
    <citation type="journal article" date="2019" name="Int. J. Syst. Evol. Microbiol.">
        <title>The Global Catalogue of Microorganisms (GCM) 10K type strain sequencing project: providing services to taxonomists for standard genome sequencing and annotation.</title>
        <authorList>
            <consortium name="The Broad Institute Genomics Platform"/>
            <consortium name="The Broad Institute Genome Sequencing Center for Infectious Disease"/>
            <person name="Wu L."/>
            <person name="Ma J."/>
        </authorList>
    </citation>
    <scope>NUCLEOTIDE SEQUENCE [LARGE SCALE GENOMIC DNA]</scope>
    <source>
        <strain evidence="4">CCM 7480</strain>
    </source>
</reference>
<feature type="domain" description="LiaF transmembrane" evidence="2">
    <location>
        <begin position="26"/>
        <end position="118"/>
    </location>
</feature>
<evidence type="ECO:0000313" key="4">
    <source>
        <dbReference type="Proteomes" id="UP001595665"/>
    </source>
</evidence>
<dbReference type="RefSeq" id="WP_312548274.1">
    <property type="nucleotide sequence ID" value="NZ_JBHRVV010000001.1"/>
</dbReference>
<organism evidence="3 4">
    <name type="scientific">Massilia haematophila</name>
    <dbReference type="NCBI Taxonomy" id="457923"/>
    <lineage>
        <taxon>Bacteria</taxon>
        <taxon>Pseudomonadati</taxon>
        <taxon>Pseudomonadota</taxon>
        <taxon>Betaproteobacteria</taxon>
        <taxon>Burkholderiales</taxon>
        <taxon>Oxalobacteraceae</taxon>
        <taxon>Telluria group</taxon>
        <taxon>Massilia</taxon>
    </lineage>
</organism>